<proteinExistence type="predicted"/>
<evidence type="ECO:0000256" key="1">
    <source>
        <dbReference type="SAM" id="Phobius"/>
    </source>
</evidence>
<organism evidence="2">
    <name type="scientific">Lutzomyia longipalpis</name>
    <name type="common">Sand fly</name>
    <dbReference type="NCBI Taxonomy" id="7200"/>
    <lineage>
        <taxon>Eukaryota</taxon>
        <taxon>Metazoa</taxon>
        <taxon>Ecdysozoa</taxon>
        <taxon>Arthropoda</taxon>
        <taxon>Hexapoda</taxon>
        <taxon>Insecta</taxon>
        <taxon>Pterygota</taxon>
        <taxon>Neoptera</taxon>
        <taxon>Endopterygota</taxon>
        <taxon>Diptera</taxon>
        <taxon>Nematocera</taxon>
        <taxon>Psychodoidea</taxon>
        <taxon>Psychodidae</taxon>
        <taxon>Lutzomyia</taxon>
        <taxon>Lutzomyia</taxon>
    </lineage>
</organism>
<protein>
    <submittedName>
        <fullName evidence="2">Uncharacterized protein</fullName>
    </submittedName>
</protein>
<keyword evidence="1" id="KW-0472">Membrane</keyword>
<evidence type="ECO:0000313" key="2">
    <source>
        <dbReference type="EMBL" id="MBC1180388.1"/>
    </source>
</evidence>
<dbReference type="EMBL" id="GITU01011685">
    <property type="protein sequence ID" value="MBC1180388.1"/>
    <property type="molecule type" value="Transcribed_RNA"/>
</dbReference>
<feature type="transmembrane region" description="Helical" evidence="1">
    <location>
        <begin position="52"/>
        <end position="73"/>
    </location>
</feature>
<keyword evidence="1" id="KW-0812">Transmembrane</keyword>
<name>A0A7G3B7W6_LUTLO</name>
<sequence>MKYSHFLSCFFFKELLRTIRFFSSFFFLTIVLSYFSPFLLESVLFFFKKITLILFFFSFCISRNIVANIHFIYSFNFS</sequence>
<reference evidence="2" key="1">
    <citation type="journal article" date="2020" name="BMC">
        <title>Leishmania infection induces a limited differential gene expression in the sand fly midgut.</title>
        <authorList>
            <person name="Coutinho-Abreu I.V."/>
            <person name="Serafim T.D."/>
            <person name="Meneses C."/>
            <person name="Kamhawi S."/>
            <person name="Oliveira F."/>
            <person name="Valenzuela J.G."/>
        </authorList>
    </citation>
    <scope>NUCLEOTIDE SEQUENCE</scope>
    <source>
        <strain evidence="2">Jacobina</strain>
        <tissue evidence="2">Midgut</tissue>
    </source>
</reference>
<feature type="transmembrane region" description="Helical" evidence="1">
    <location>
        <begin position="21"/>
        <end position="40"/>
    </location>
</feature>
<dbReference type="AlphaFoldDB" id="A0A7G3B7W6"/>
<accession>A0A7G3B7W6</accession>
<keyword evidence="1" id="KW-1133">Transmembrane helix</keyword>